<dbReference type="Proteomes" id="UP001429984">
    <property type="component" value="Unassembled WGS sequence"/>
</dbReference>
<keyword evidence="3" id="KW-1185">Reference proteome</keyword>
<evidence type="ECO:0000313" key="2">
    <source>
        <dbReference type="EMBL" id="MBF6023227.1"/>
    </source>
</evidence>
<dbReference type="EMBL" id="JADLZT010000002">
    <property type="protein sequence ID" value="MBF6023227.1"/>
    <property type="molecule type" value="Genomic_DNA"/>
</dbReference>
<feature type="signal peptide" evidence="1">
    <location>
        <begin position="1"/>
        <end position="23"/>
    </location>
</feature>
<dbReference type="RefSeq" id="WP_194929820.1">
    <property type="nucleotide sequence ID" value="NZ_JADLZT010000002.1"/>
</dbReference>
<sequence length="159" mass="17180">MKTVHILSILLLAAGFAGGSAGAAENQVVKCKTAKARKSAPYAGPALVANVPRAMTPIDLNAVQFTDKALTRQVLVEGLFARRTETDTVEVTARFINCTGEPLQVQARSSFMDATQVPTEPTSVWSRVFIPAYGTGVYRERSMGRDEVQYYLVELTAAP</sequence>
<keyword evidence="1" id="KW-0732">Signal</keyword>
<dbReference type="InterPro" id="IPR038483">
    <property type="entry name" value="YcfL-like_sf"/>
</dbReference>
<name>A0ABS0B6D0_9GAMM</name>
<proteinExistence type="predicted"/>
<feature type="chain" id="PRO_5046935252" description="DUF3426 domain-containing protein" evidence="1">
    <location>
        <begin position="24"/>
        <end position="159"/>
    </location>
</feature>
<evidence type="ECO:0008006" key="4">
    <source>
        <dbReference type="Google" id="ProtNLM"/>
    </source>
</evidence>
<evidence type="ECO:0000313" key="3">
    <source>
        <dbReference type="Proteomes" id="UP001429984"/>
    </source>
</evidence>
<accession>A0ABS0B6D0</accession>
<organism evidence="2 3">
    <name type="scientific">Lysobacter niastensis</name>
    <dbReference type="NCBI Taxonomy" id="380629"/>
    <lineage>
        <taxon>Bacteria</taxon>
        <taxon>Pseudomonadati</taxon>
        <taxon>Pseudomonadota</taxon>
        <taxon>Gammaproteobacteria</taxon>
        <taxon>Lysobacterales</taxon>
        <taxon>Lysobacteraceae</taxon>
        <taxon>Lysobacter</taxon>
    </lineage>
</organism>
<dbReference type="Gene3D" id="2.60.40.3230">
    <property type="match status" value="1"/>
</dbReference>
<reference evidence="2 3" key="1">
    <citation type="submission" date="2020-11" db="EMBL/GenBank/DDBJ databases">
        <title>Draft Genome Sequence and Secondary Metabolite Biosynthetic Potential of the Lysobacter niastensis Type strain DSM 18481.</title>
        <authorList>
            <person name="Turrini P."/>
            <person name="Artuso I."/>
            <person name="Tescari M."/>
            <person name="Lugli G.A."/>
            <person name="Frangipani E."/>
            <person name="Ventura M."/>
            <person name="Visca P."/>
        </authorList>
    </citation>
    <scope>NUCLEOTIDE SEQUENCE [LARGE SCALE GENOMIC DNA]</scope>
    <source>
        <strain evidence="2 3">DSM 18481</strain>
    </source>
</reference>
<evidence type="ECO:0000256" key="1">
    <source>
        <dbReference type="SAM" id="SignalP"/>
    </source>
</evidence>
<gene>
    <name evidence="2" type="ORF">IU514_04200</name>
</gene>
<comment type="caution">
    <text evidence="2">The sequence shown here is derived from an EMBL/GenBank/DDBJ whole genome shotgun (WGS) entry which is preliminary data.</text>
</comment>
<protein>
    <recommendedName>
        <fullName evidence="4">DUF3426 domain-containing protein</fullName>
    </recommendedName>
</protein>